<keyword evidence="3 7" id="KW-1133">Transmembrane helix</keyword>
<feature type="transmembrane region" description="Helical" evidence="7">
    <location>
        <begin position="37"/>
        <end position="62"/>
    </location>
</feature>
<evidence type="ECO:0000313" key="10">
    <source>
        <dbReference type="Proteomes" id="UP001160390"/>
    </source>
</evidence>
<evidence type="ECO:0000256" key="6">
    <source>
        <dbReference type="SAM" id="MobiDB-lite"/>
    </source>
</evidence>
<evidence type="ECO:0000256" key="5">
    <source>
        <dbReference type="ARBA" id="ARBA00038359"/>
    </source>
</evidence>
<keyword evidence="2 7" id="KW-0812">Transmembrane</keyword>
<dbReference type="InterPro" id="IPR049326">
    <property type="entry name" value="Rhodopsin_dom_fungi"/>
</dbReference>
<gene>
    <name evidence="9" type="ORF">CCHLO57077_00011474</name>
</gene>
<comment type="subcellular location">
    <subcellularLocation>
        <location evidence="1">Membrane</location>
        <topology evidence="1">Multi-pass membrane protein</topology>
    </subcellularLocation>
</comment>
<evidence type="ECO:0000256" key="1">
    <source>
        <dbReference type="ARBA" id="ARBA00004141"/>
    </source>
</evidence>
<feature type="domain" description="Rhodopsin" evidence="8">
    <location>
        <begin position="25"/>
        <end position="267"/>
    </location>
</feature>
<feature type="transmembrane region" description="Helical" evidence="7">
    <location>
        <begin position="88"/>
        <end position="113"/>
    </location>
</feature>
<dbReference type="PANTHER" id="PTHR33048">
    <property type="entry name" value="PTH11-LIKE INTEGRAL MEMBRANE PROTEIN (AFU_ORTHOLOGUE AFUA_5G11245)"/>
    <property type="match status" value="1"/>
</dbReference>
<dbReference type="Proteomes" id="UP001160390">
    <property type="component" value="Unassembled WGS sequence"/>
</dbReference>
<dbReference type="GO" id="GO:0016020">
    <property type="term" value="C:membrane"/>
    <property type="evidence" value="ECO:0007669"/>
    <property type="project" value="UniProtKB-SubCell"/>
</dbReference>
<evidence type="ECO:0000256" key="3">
    <source>
        <dbReference type="ARBA" id="ARBA00022989"/>
    </source>
</evidence>
<evidence type="ECO:0000256" key="4">
    <source>
        <dbReference type="ARBA" id="ARBA00023136"/>
    </source>
</evidence>
<dbReference type="Pfam" id="PF20684">
    <property type="entry name" value="Fung_rhodopsin"/>
    <property type="match status" value="1"/>
</dbReference>
<proteinExistence type="inferred from homology"/>
<keyword evidence="10" id="KW-1185">Reference proteome</keyword>
<organism evidence="9 10">
    <name type="scientific">Clonostachys chloroleuca</name>
    <dbReference type="NCBI Taxonomy" id="1926264"/>
    <lineage>
        <taxon>Eukaryota</taxon>
        <taxon>Fungi</taxon>
        <taxon>Dikarya</taxon>
        <taxon>Ascomycota</taxon>
        <taxon>Pezizomycotina</taxon>
        <taxon>Sordariomycetes</taxon>
        <taxon>Hypocreomycetidae</taxon>
        <taxon>Hypocreales</taxon>
        <taxon>Bionectriaceae</taxon>
        <taxon>Clonostachys</taxon>
    </lineage>
</organism>
<comment type="similarity">
    <text evidence="5">Belongs to the SAT4 family.</text>
</comment>
<evidence type="ECO:0000256" key="2">
    <source>
        <dbReference type="ARBA" id="ARBA00022692"/>
    </source>
</evidence>
<dbReference type="AlphaFoldDB" id="A0AA35LNY6"/>
<feature type="transmembrane region" description="Helical" evidence="7">
    <location>
        <begin position="125"/>
        <end position="145"/>
    </location>
</feature>
<feature type="transmembrane region" description="Helical" evidence="7">
    <location>
        <begin position="6"/>
        <end position="25"/>
    </location>
</feature>
<keyword evidence="4 7" id="KW-0472">Membrane</keyword>
<feature type="compositionally biased region" description="Basic and acidic residues" evidence="6">
    <location>
        <begin position="328"/>
        <end position="342"/>
    </location>
</feature>
<dbReference type="InterPro" id="IPR052337">
    <property type="entry name" value="SAT4-like"/>
</dbReference>
<feature type="region of interest" description="Disordered" evidence="6">
    <location>
        <begin position="314"/>
        <end position="342"/>
    </location>
</feature>
<accession>A0AA35LNY6</accession>
<evidence type="ECO:0000256" key="7">
    <source>
        <dbReference type="SAM" id="Phobius"/>
    </source>
</evidence>
<dbReference type="PANTHER" id="PTHR33048:SF47">
    <property type="entry name" value="INTEGRAL MEMBRANE PROTEIN-RELATED"/>
    <property type="match status" value="1"/>
</dbReference>
<feature type="region of interest" description="Disordered" evidence="6">
    <location>
        <begin position="354"/>
        <end position="411"/>
    </location>
</feature>
<name>A0AA35LNY6_9HYPO</name>
<protein>
    <recommendedName>
        <fullName evidence="8">Rhodopsin domain-containing protein</fullName>
    </recommendedName>
</protein>
<evidence type="ECO:0000259" key="8">
    <source>
        <dbReference type="Pfam" id="PF20684"/>
    </source>
</evidence>
<feature type="transmembrane region" description="Helical" evidence="7">
    <location>
        <begin position="203"/>
        <end position="223"/>
    </location>
</feature>
<dbReference type="EMBL" id="CABFNP030000426">
    <property type="protein sequence ID" value="CAI6014417.1"/>
    <property type="molecule type" value="Genomic_DNA"/>
</dbReference>
<feature type="transmembrane region" description="Helical" evidence="7">
    <location>
        <begin position="169"/>
        <end position="191"/>
    </location>
</feature>
<feature type="compositionally biased region" description="Basic and acidic residues" evidence="6">
    <location>
        <begin position="390"/>
        <end position="411"/>
    </location>
</feature>
<reference evidence="9" key="1">
    <citation type="submission" date="2023-01" db="EMBL/GenBank/DDBJ databases">
        <authorList>
            <person name="Piombo E."/>
        </authorList>
    </citation>
    <scope>NUCLEOTIDE SEQUENCE</scope>
</reference>
<evidence type="ECO:0000313" key="9">
    <source>
        <dbReference type="EMBL" id="CAI6014417.1"/>
    </source>
</evidence>
<sequence>MESQVTLHWGVLGFTFALATISIGLRLGSRYLTRAKFWWDDAFAILGYVVDVVWFICLAIWLRNGLGQHIENVKDSGSVEDILRINKLFLFIIELFYAYGLFFGKVSILAFYWRMFGISNIKIPIQVLLGCSVIWIVIRTFMGTFQCTPVQAFWDSNAGGYCVIDSSKFFFGTTLVHALIDMAILTLPVIQIMKLNLPLMQKVAVTFMFLFGLFICIAAIALIVKAVSFDGAALDFTWNISEIILWAGVEVNLTTVSACLPTFRPALNFIFRHKLPGSSAGANSGTYGTYGTYGGNSHAQSRRGRSTKNMTAIASQADDEGSTYQLAETKRADRSTSREGYEDAYRQFGVTTATAISGDPESQKHGGSGNGEDGIHVRSETVISVSTVRPDSDEDKRGRSSPYRLDKTDSP</sequence>
<comment type="caution">
    <text evidence="9">The sequence shown here is derived from an EMBL/GenBank/DDBJ whole genome shotgun (WGS) entry which is preliminary data.</text>
</comment>